<accession>A0AAD7W276</accession>
<dbReference type="Proteomes" id="UP001221898">
    <property type="component" value="Unassembled WGS sequence"/>
</dbReference>
<feature type="region of interest" description="Disordered" evidence="1">
    <location>
        <begin position="51"/>
        <end position="70"/>
    </location>
</feature>
<dbReference type="AlphaFoldDB" id="A0AAD7W276"/>
<organism evidence="2 3">
    <name type="scientific">Aldrovandia affinis</name>
    <dbReference type="NCBI Taxonomy" id="143900"/>
    <lineage>
        <taxon>Eukaryota</taxon>
        <taxon>Metazoa</taxon>
        <taxon>Chordata</taxon>
        <taxon>Craniata</taxon>
        <taxon>Vertebrata</taxon>
        <taxon>Euteleostomi</taxon>
        <taxon>Actinopterygii</taxon>
        <taxon>Neopterygii</taxon>
        <taxon>Teleostei</taxon>
        <taxon>Notacanthiformes</taxon>
        <taxon>Halosauridae</taxon>
        <taxon>Aldrovandia</taxon>
    </lineage>
</organism>
<gene>
    <name evidence="2" type="ORF">AAFF_G00259620</name>
</gene>
<protein>
    <submittedName>
        <fullName evidence="2">Uncharacterized protein</fullName>
    </submittedName>
</protein>
<evidence type="ECO:0000313" key="2">
    <source>
        <dbReference type="EMBL" id="KAJ8377494.1"/>
    </source>
</evidence>
<keyword evidence="3" id="KW-1185">Reference proteome</keyword>
<evidence type="ECO:0000313" key="3">
    <source>
        <dbReference type="Proteomes" id="UP001221898"/>
    </source>
</evidence>
<sequence length="105" mass="11673">MRGSQLAAVHYSSYHGNQITDPKQGRPSRPSVLACGRLQEQLRLRAKAPQRTCTRHGLPLPGSQHTFGQDPTLRRGPELCLLLTQSSKCCLHSNRLLEISPALFM</sequence>
<proteinExistence type="predicted"/>
<reference evidence="2" key="1">
    <citation type="journal article" date="2023" name="Science">
        <title>Genome structures resolve the early diversification of teleost fishes.</title>
        <authorList>
            <person name="Parey E."/>
            <person name="Louis A."/>
            <person name="Montfort J."/>
            <person name="Bouchez O."/>
            <person name="Roques C."/>
            <person name="Iampietro C."/>
            <person name="Lluch J."/>
            <person name="Castinel A."/>
            <person name="Donnadieu C."/>
            <person name="Desvignes T."/>
            <person name="Floi Bucao C."/>
            <person name="Jouanno E."/>
            <person name="Wen M."/>
            <person name="Mejri S."/>
            <person name="Dirks R."/>
            <person name="Jansen H."/>
            <person name="Henkel C."/>
            <person name="Chen W.J."/>
            <person name="Zahm M."/>
            <person name="Cabau C."/>
            <person name="Klopp C."/>
            <person name="Thompson A.W."/>
            <person name="Robinson-Rechavi M."/>
            <person name="Braasch I."/>
            <person name="Lecointre G."/>
            <person name="Bobe J."/>
            <person name="Postlethwait J.H."/>
            <person name="Berthelot C."/>
            <person name="Roest Crollius H."/>
            <person name="Guiguen Y."/>
        </authorList>
    </citation>
    <scope>NUCLEOTIDE SEQUENCE</scope>
    <source>
        <strain evidence="2">NC1722</strain>
    </source>
</reference>
<evidence type="ECO:0000256" key="1">
    <source>
        <dbReference type="SAM" id="MobiDB-lite"/>
    </source>
</evidence>
<dbReference type="EMBL" id="JAINUG010000351">
    <property type="protein sequence ID" value="KAJ8377494.1"/>
    <property type="molecule type" value="Genomic_DNA"/>
</dbReference>
<name>A0AAD7W276_9TELE</name>
<comment type="caution">
    <text evidence="2">The sequence shown here is derived from an EMBL/GenBank/DDBJ whole genome shotgun (WGS) entry which is preliminary data.</text>
</comment>